<name>A0AAN8K8C8_PATCE</name>
<feature type="signal peptide" evidence="3">
    <location>
        <begin position="1"/>
        <end position="20"/>
    </location>
</feature>
<evidence type="ECO:0000313" key="4">
    <source>
        <dbReference type="EMBL" id="KAK6190976.1"/>
    </source>
</evidence>
<sequence>MLKYLLLLCLFSLLVRLGSCIQCHQCTTLEADGCLDYYSAEENEDNVDDCEDKHTHCVKYKTSVFLRDSGYINGRALESVVVTRTCERADGASDGCKATTNNGGILIKCRCSQDGCNTGAVMTTTLTLIILSFCISFLSK</sequence>
<keyword evidence="1 3" id="KW-0732">Signal</keyword>
<comment type="caution">
    <text evidence="4">The sequence shown here is derived from an EMBL/GenBank/DDBJ whole genome shotgun (WGS) entry which is preliminary data.</text>
</comment>
<evidence type="ECO:0000256" key="1">
    <source>
        <dbReference type="ARBA" id="ARBA00022729"/>
    </source>
</evidence>
<accession>A0AAN8K8C8</accession>
<evidence type="ECO:0008006" key="6">
    <source>
        <dbReference type="Google" id="ProtNLM"/>
    </source>
</evidence>
<dbReference type="GO" id="GO:0030431">
    <property type="term" value="P:sleep"/>
    <property type="evidence" value="ECO:0007669"/>
    <property type="project" value="InterPro"/>
</dbReference>
<organism evidence="4 5">
    <name type="scientific">Patella caerulea</name>
    <name type="common">Rayed Mediterranean limpet</name>
    <dbReference type="NCBI Taxonomy" id="87958"/>
    <lineage>
        <taxon>Eukaryota</taxon>
        <taxon>Metazoa</taxon>
        <taxon>Spiralia</taxon>
        <taxon>Lophotrochozoa</taxon>
        <taxon>Mollusca</taxon>
        <taxon>Gastropoda</taxon>
        <taxon>Patellogastropoda</taxon>
        <taxon>Patelloidea</taxon>
        <taxon>Patellidae</taxon>
        <taxon>Patella</taxon>
    </lineage>
</organism>
<dbReference type="Pfam" id="PF17064">
    <property type="entry name" value="QVR"/>
    <property type="match status" value="1"/>
</dbReference>
<protein>
    <recommendedName>
        <fullName evidence="6">Protein sleepless</fullName>
    </recommendedName>
</protein>
<dbReference type="EMBL" id="JAZGQO010000002">
    <property type="protein sequence ID" value="KAK6190976.1"/>
    <property type="molecule type" value="Genomic_DNA"/>
</dbReference>
<evidence type="ECO:0000256" key="3">
    <source>
        <dbReference type="SAM" id="SignalP"/>
    </source>
</evidence>
<dbReference type="InterPro" id="IPR050975">
    <property type="entry name" value="Sleep_regulator"/>
</dbReference>
<dbReference type="PANTHER" id="PTHR33562">
    <property type="entry name" value="ATILLA, ISOFORM B-RELATED-RELATED"/>
    <property type="match status" value="1"/>
</dbReference>
<reference evidence="4 5" key="1">
    <citation type="submission" date="2024-01" db="EMBL/GenBank/DDBJ databases">
        <title>The genome of the rayed Mediterranean limpet Patella caerulea (Linnaeus, 1758).</title>
        <authorList>
            <person name="Anh-Thu Weber A."/>
            <person name="Halstead-Nussloch G."/>
        </authorList>
    </citation>
    <scope>NUCLEOTIDE SEQUENCE [LARGE SCALE GENOMIC DNA]</scope>
    <source>
        <strain evidence="4">AATW-2023a</strain>
        <tissue evidence="4">Whole specimen</tissue>
    </source>
</reference>
<keyword evidence="2" id="KW-0325">Glycoprotein</keyword>
<evidence type="ECO:0000313" key="5">
    <source>
        <dbReference type="Proteomes" id="UP001347796"/>
    </source>
</evidence>
<dbReference type="Proteomes" id="UP001347796">
    <property type="component" value="Unassembled WGS sequence"/>
</dbReference>
<feature type="chain" id="PRO_5043018605" description="Protein sleepless" evidence="3">
    <location>
        <begin position="21"/>
        <end position="140"/>
    </location>
</feature>
<dbReference type="AlphaFoldDB" id="A0AAN8K8C8"/>
<dbReference type="GO" id="GO:0032222">
    <property type="term" value="P:regulation of synaptic transmission, cholinergic"/>
    <property type="evidence" value="ECO:0007669"/>
    <property type="project" value="InterPro"/>
</dbReference>
<keyword evidence="5" id="KW-1185">Reference proteome</keyword>
<gene>
    <name evidence="4" type="ORF">SNE40_002731</name>
</gene>
<proteinExistence type="predicted"/>
<dbReference type="InterPro" id="IPR031424">
    <property type="entry name" value="QVR-like"/>
</dbReference>
<evidence type="ECO:0000256" key="2">
    <source>
        <dbReference type="ARBA" id="ARBA00023180"/>
    </source>
</evidence>